<comment type="caution">
    <text evidence="1">The sequence shown here is derived from an EMBL/GenBank/DDBJ whole genome shotgun (WGS) entry which is preliminary data.</text>
</comment>
<protein>
    <submittedName>
        <fullName evidence="1">Protein ELC-like</fullName>
    </submittedName>
</protein>
<evidence type="ECO:0000313" key="2">
    <source>
        <dbReference type="Proteomes" id="UP001164539"/>
    </source>
</evidence>
<keyword evidence="2" id="KW-1185">Reference proteome</keyword>
<proteinExistence type="predicted"/>
<organism evidence="1 2">
    <name type="scientific">Melia azedarach</name>
    <name type="common">Chinaberry tree</name>
    <dbReference type="NCBI Taxonomy" id="155640"/>
    <lineage>
        <taxon>Eukaryota</taxon>
        <taxon>Viridiplantae</taxon>
        <taxon>Streptophyta</taxon>
        <taxon>Embryophyta</taxon>
        <taxon>Tracheophyta</taxon>
        <taxon>Spermatophyta</taxon>
        <taxon>Magnoliopsida</taxon>
        <taxon>eudicotyledons</taxon>
        <taxon>Gunneridae</taxon>
        <taxon>Pentapetalae</taxon>
        <taxon>rosids</taxon>
        <taxon>malvids</taxon>
        <taxon>Sapindales</taxon>
        <taxon>Meliaceae</taxon>
        <taxon>Melia</taxon>
    </lineage>
</organism>
<reference evidence="1 2" key="1">
    <citation type="journal article" date="2023" name="Science">
        <title>Complex scaffold remodeling in plant triterpene biosynthesis.</title>
        <authorList>
            <person name="De La Pena R."/>
            <person name="Hodgson H."/>
            <person name="Liu J.C."/>
            <person name="Stephenson M.J."/>
            <person name="Martin A.C."/>
            <person name="Owen C."/>
            <person name="Harkess A."/>
            <person name="Leebens-Mack J."/>
            <person name="Jimenez L.E."/>
            <person name="Osbourn A."/>
            <person name="Sattely E.S."/>
        </authorList>
    </citation>
    <scope>NUCLEOTIDE SEQUENCE [LARGE SCALE GENOMIC DNA]</scope>
    <source>
        <strain evidence="2">cv. JPN11</strain>
        <tissue evidence="1">Leaf</tissue>
    </source>
</reference>
<gene>
    <name evidence="1" type="ORF">OWV82_000495</name>
</gene>
<dbReference type="EMBL" id="CM051394">
    <property type="protein sequence ID" value="KAJ4727389.1"/>
    <property type="molecule type" value="Genomic_DNA"/>
</dbReference>
<dbReference type="Proteomes" id="UP001164539">
    <property type="component" value="Chromosome 1"/>
</dbReference>
<evidence type="ECO:0000313" key="1">
    <source>
        <dbReference type="EMBL" id="KAJ4727389.1"/>
    </source>
</evidence>
<sequence length="334" mass="37792">MAPSFSIQFIETALFCTTPFALSYADPNQKWLIRKHLLKLLQNYPDFNLSNDTFIHNDGTTVNLLNVSGYLNVSESSPSIHLTIWLHEDYPSMAPMVFITSNSINPIRQNHPFVTPCGVIITPYLQTWSYPGCNLSDLVHNLVKIFSCDHPFSYSSESSFTHPSLASKREAVDRLSGMLHYDVAAFQAKTSEEIEELSVVQDEMKERAGVIRNIGSELEHERKRLKERATELAEKADVLMNWLKVNNDPKAIGVILGDEIEEAFEATDEKSKVMLYGLAADEAIEDAIYALDKALVQGVVSFDIYIRQVRILAREQFFCRVQHPQIDEGSGYTH</sequence>
<accession>A0ACC1YVM3</accession>
<name>A0ACC1YVM3_MELAZ</name>